<evidence type="ECO:0000256" key="1">
    <source>
        <dbReference type="ARBA" id="ARBA00001971"/>
    </source>
</evidence>
<evidence type="ECO:0000256" key="7">
    <source>
        <dbReference type="ARBA" id="ARBA00022824"/>
    </source>
</evidence>
<dbReference type="EMBL" id="MH500607">
    <property type="protein sequence ID" value="QBC73082.1"/>
    <property type="molecule type" value="mRNA"/>
</dbReference>
<dbReference type="GO" id="GO:0016705">
    <property type="term" value="F:oxidoreductase activity, acting on paired donors, with incorporation or reduction of molecular oxygen"/>
    <property type="evidence" value="ECO:0007669"/>
    <property type="project" value="InterPro"/>
</dbReference>
<keyword evidence="9 14" id="KW-0560">Oxidoreductase</keyword>
<evidence type="ECO:0000256" key="11">
    <source>
        <dbReference type="ARBA" id="ARBA00023033"/>
    </source>
</evidence>
<keyword evidence="7" id="KW-0256">Endoplasmic reticulum</keyword>
<evidence type="ECO:0000256" key="5">
    <source>
        <dbReference type="ARBA" id="ARBA00022617"/>
    </source>
</evidence>
<dbReference type="FunFam" id="1.10.630.10:FF:000042">
    <property type="entry name" value="Cytochrome P450"/>
    <property type="match status" value="1"/>
</dbReference>
<evidence type="ECO:0000256" key="6">
    <source>
        <dbReference type="ARBA" id="ARBA00022723"/>
    </source>
</evidence>
<dbReference type="PRINTS" id="PR00385">
    <property type="entry name" value="P450"/>
</dbReference>
<dbReference type="InterPro" id="IPR050476">
    <property type="entry name" value="Insect_CytP450_Detox"/>
</dbReference>
<dbReference type="GO" id="GO:0005506">
    <property type="term" value="F:iron ion binding"/>
    <property type="evidence" value="ECO:0007669"/>
    <property type="project" value="InterPro"/>
</dbReference>
<accession>A0A411K6X4</accession>
<keyword evidence="12" id="KW-0472">Membrane</keyword>
<dbReference type="GO" id="GO:0005789">
    <property type="term" value="C:endoplasmic reticulum membrane"/>
    <property type="evidence" value="ECO:0007669"/>
    <property type="project" value="UniProtKB-SubCell"/>
</dbReference>
<proteinExistence type="evidence at transcript level"/>
<evidence type="ECO:0000313" key="15">
    <source>
        <dbReference type="EMBL" id="QBC73082.1"/>
    </source>
</evidence>
<protein>
    <submittedName>
        <fullName evidence="15">Cytochrome P450 mono-oxygenase</fullName>
    </submittedName>
</protein>
<dbReference type="PANTHER" id="PTHR24292">
    <property type="entry name" value="CYTOCHROME P450"/>
    <property type="match status" value="1"/>
</dbReference>
<dbReference type="PANTHER" id="PTHR24292:SF54">
    <property type="entry name" value="CYP9F3-RELATED"/>
    <property type="match status" value="1"/>
</dbReference>
<dbReference type="InterPro" id="IPR017972">
    <property type="entry name" value="Cyt_P450_CS"/>
</dbReference>
<dbReference type="PRINTS" id="PR00464">
    <property type="entry name" value="EP450II"/>
</dbReference>
<dbReference type="GO" id="GO:0020037">
    <property type="term" value="F:heme binding"/>
    <property type="evidence" value="ECO:0007669"/>
    <property type="project" value="InterPro"/>
</dbReference>
<comment type="subcellular location">
    <subcellularLocation>
        <location evidence="3">Endoplasmic reticulum membrane</location>
        <topology evidence="3">Peripheral membrane protein</topology>
    </subcellularLocation>
    <subcellularLocation>
        <location evidence="2">Microsome membrane</location>
        <topology evidence="2">Peripheral membrane protein</topology>
    </subcellularLocation>
</comment>
<keyword evidence="11 14" id="KW-0503">Monooxygenase</keyword>
<keyword evidence="10 13" id="KW-0408">Iron</keyword>
<dbReference type="InterPro" id="IPR001128">
    <property type="entry name" value="Cyt_P450"/>
</dbReference>
<dbReference type="AlphaFoldDB" id="A0A411K6X4"/>
<keyword evidence="5 13" id="KW-0349">Heme</keyword>
<evidence type="ECO:0000256" key="12">
    <source>
        <dbReference type="ARBA" id="ARBA00023136"/>
    </source>
</evidence>
<evidence type="ECO:0000256" key="2">
    <source>
        <dbReference type="ARBA" id="ARBA00004174"/>
    </source>
</evidence>
<evidence type="ECO:0000256" key="9">
    <source>
        <dbReference type="ARBA" id="ARBA00023002"/>
    </source>
</evidence>
<sequence>MIWTIIVASVVVLAIYHFTSKRYAYFEERGIPYLKAFPFLGSLWKVVLMRASFAATVQQMYNLYSEAKYVGCFDFLTPVILLRDPELIKSVMIKNFDHFPEHRNLSDNADDTLFSKNLFSLNGERWKEVRSMLSPAFTTSKMRSMFVLMKECAKRYGENLASLQADQTILELKDTFTRYTNDVIATCAFGVSVDSMTYRENKFYLYGREASTFGLKQSLKFFFIRSFPRLCRMLKITLLRKGVSDFFKDLIESTIKTRDEQGIVRPDMLQLMMEFRDKGDPSKELTLDDMIAQAFVFFLAGFESTATLMCFTTHEVGVNEEVQKRLQDEIDQVLTDCNGNVTYEAINGMKYLDAIVNEGLRKYPVSVAGDRVCRKPFELPPTLPNKKPYVVKEGEIVSIPFYGIQHDPKYYPEPEKFDPDRFYDDPKQILNSGTFLTFGLGPRMCIGNRFAILETKTLLFYVFANCTLKRCSKTIVPMKLSKQGLAMTPEGGGYWFEIQPRAKGQSLIANGDNDRK</sequence>
<evidence type="ECO:0000256" key="8">
    <source>
        <dbReference type="ARBA" id="ARBA00022848"/>
    </source>
</evidence>
<dbReference type="PROSITE" id="PS00086">
    <property type="entry name" value="CYTOCHROME_P450"/>
    <property type="match status" value="1"/>
</dbReference>
<evidence type="ECO:0000256" key="3">
    <source>
        <dbReference type="ARBA" id="ARBA00004406"/>
    </source>
</evidence>
<gene>
    <name evidence="15" type="primary">CYP9R39</name>
</gene>
<evidence type="ECO:0000256" key="10">
    <source>
        <dbReference type="ARBA" id="ARBA00023004"/>
    </source>
</evidence>
<comment type="similarity">
    <text evidence="4 14">Belongs to the cytochrome P450 family.</text>
</comment>
<dbReference type="Gene3D" id="1.10.630.10">
    <property type="entry name" value="Cytochrome P450"/>
    <property type="match status" value="1"/>
</dbReference>
<reference evidence="15" key="1">
    <citation type="journal article" date="2019" name="PLoS Genet.">
        <title>Genomic insights into neonicotinoid sensitivity in the solitary bee Osmia bicornis.</title>
        <authorList>
            <person name="Beadle K."/>
            <person name="Singh K.S."/>
            <person name="Troczka B.J."/>
            <person name="Randall E."/>
            <person name="Zaworra M."/>
            <person name="Zimmer C.T."/>
            <person name="Hayward A."/>
            <person name="Reid R."/>
            <person name="Kor L."/>
            <person name="Kohler M."/>
            <person name="Buer B."/>
            <person name="Nelson D.R."/>
            <person name="Williamson M.S."/>
            <person name="Davies T.G."/>
            <person name="Field L.M."/>
            <person name="Nauen R."/>
            <person name="Bass C."/>
        </authorList>
    </citation>
    <scope>NUCLEOTIDE SEQUENCE</scope>
</reference>
<dbReference type="SUPFAM" id="SSF48264">
    <property type="entry name" value="Cytochrome P450"/>
    <property type="match status" value="1"/>
</dbReference>
<dbReference type="CDD" id="cd11056">
    <property type="entry name" value="CYP6-like"/>
    <property type="match status" value="1"/>
</dbReference>
<dbReference type="Pfam" id="PF00067">
    <property type="entry name" value="p450"/>
    <property type="match status" value="1"/>
</dbReference>
<evidence type="ECO:0000256" key="14">
    <source>
        <dbReference type="RuleBase" id="RU000461"/>
    </source>
</evidence>
<organism evidence="15">
    <name type="scientific">Osmia rufa</name>
    <name type="common">Red mason bee</name>
    <dbReference type="NCBI Taxonomy" id="1437190"/>
    <lineage>
        <taxon>Eukaryota</taxon>
        <taxon>Metazoa</taxon>
        <taxon>Ecdysozoa</taxon>
        <taxon>Arthropoda</taxon>
        <taxon>Hexapoda</taxon>
        <taxon>Insecta</taxon>
        <taxon>Pterygota</taxon>
        <taxon>Neoptera</taxon>
        <taxon>Endopterygota</taxon>
        <taxon>Hymenoptera</taxon>
        <taxon>Apocrita</taxon>
        <taxon>Aculeata</taxon>
        <taxon>Apoidea</taxon>
        <taxon>Anthophila</taxon>
        <taxon>Megachilidae</taxon>
        <taxon>Megachilinae</taxon>
        <taxon>Osmia</taxon>
    </lineage>
</organism>
<evidence type="ECO:0000256" key="4">
    <source>
        <dbReference type="ARBA" id="ARBA00010617"/>
    </source>
</evidence>
<name>A0A411K6X4_OSMRU</name>
<comment type="cofactor">
    <cofactor evidence="1 13">
        <name>heme</name>
        <dbReference type="ChEBI" id="CHEBI:30413"/>
    </cofactor>
</comment>
<keyword evidence="8" id="KW-0492">Microsome</keyword>
<keyword evidence="6 13" id="KW-0479">Metal-binding</keyword>
<dbReference type="GO" id="GO:0004497">
    <property type="term" value="F:monooxygenase activity"/>
    <property type="evidence" value="ECO:0007669"/>
    <property type="project" value="UniProtKB-KW"/>
</dbReference>
<dbReference type="InterPro" id="IPR036396">
    <property type="entry name" value="Cyt_P450_sf"/>
</dbReference>
<dbReference type="InterPro" id="IPR002402">
    <property type="entry name" value="Cyt_P450_E_grp-II"/>
</dbReference>
<evidence type="ECO:0000256" key="13">
    <source>
        <dbReference type="PIRSR" id="PIRSR602402-1"/>
    </source>
</evidence>
<feature type="binding site" description="axial binding residue" evidence="13">
    <location>
        <position position="445"/>
    </location>
    <ligand>
        <name>heme</name>
        <dbReference type="ChEBI" id="CHEBI:30413"/>
    </ligand>
    <ligandPart>
        <name>Fe</name>
        <dbReference type="ChEBI" id="CHEBI:18248"/>
    </ligandPart>
</feature>